<evidence type="ECO:0000313" key="2">
    <source>
        <dbReference type="EnsemblPlants" id="ORUFI05G28730.1"/>
    </source>
</evidence>
<reference evidence="3" key="1">
    <citation type="submission" date="2013-06" db="EMBL/GenBank/DDBJ databases">
        <authorList>
            <person name="Zhao Q."/>
        </authorList>
    </citation>
    <scope>NUCLEOTIDE SEQUENCE</scope>
    <source>
        <strain evidence="3">cv. W1943</strain>
    </source>
</reference>
<feature type="region of interest" description="Disordered" evidence="1">
    <location>
        <begin position="165"/>
        <end position="190"/>
    </location>
</feature>
<dbReference type="Proteomes" id="UP000008022">
    <property type="component" value="Unassembled WGS sequence"/>
</dbReference>
<evidence type="ECO:0000256" key="1">
    <source>
        <dbReference type="SAM" id="MobiDB-lite"/>
    </source>
</evidence>
<reference evidence="2" key="2">
    <citation type="submission" date="2015-06" db="UniProtKB">
        <authorList>
            <consortium name="EnsemblPlants"/>
        </authorList>
    </citation>
    <scope>IDENTIFICATION</scope>
</reference>
<organism evidence="2 3">
    <name type="scientific">Oryza rufipogon</name>
    <name type="common">Brownbeard rice</name>
    <name type="synonym">Asian wild rice</name>
    <dbReference type="NCBI Taxonomy" id="4529"/>
    <lineage>
        <taxon>Eukaryota</taxon>
        <taxon>Viridiplantae</taxon>
        <taxon>Streptophyta</taxon>
        <taxon>Embryophyta</taxon>
        <taxon>Tracheophyta</taxon>
        <taxon>Spermatophyta</taxon>
        <taxon>Magnoliopsida</taxon>
        <taxon>Liliopsida</taxon>
        <taxon>Poales</taxon>
        <taxon>Poaceae</taxon>
        <taxon>BOP clade</taxon>
        <taxon>Oryzoideae</taxon>
        <taxon>Oryzeae</taxon>
        <taxon>Oryzinae</taxon>
        <taxon>Oryza</taxon>
    </lineage>
</organism>
<keyword evidence="3" id="KW-1185">Reference proteome</keyword>
<feature type="compositionally biased region" description="Polar residues" evidence="1">
    <location>
        <begin position="17"/>
        <end position="32"/>
    </location>
</feature>
<dbReference type="Gramene" id="ORUFI05G28730.1">
    <property type="protein sequence ID" value="ORUFI05G28730.1"/>
    <property type="gene ID" value="ORUFI05G28730"/>
</dbReference>
<evidence type="ECO:0000313" key="3">
    <source>
        <dbReference type="Proteomes" id="UP000008022"/>
    </source>
</evidence>
<dbReference type="HOGENOM" id="CLU_1430177_0_0_1"/>
<dbReference type="EnsemblPlants" id="ORUFI05G28730.1">
    <property type="protein sequence ID" value="ORUFI05G28730.1"/>
    <property type="gene ID" value="ORUFI05G28730"/>
</dbReference>
<name>A0A0E0PRL7_ORYRU</name>
<sequence length="190" mass="19209">MNCLLQLRGEPKRRHTNQQLSQKRNHQKWNTNADEEKKLDSNMKTKVAVVSSIGFPSGPVLGDDVVNRHTPKMMATAPPRTLYDVCAESVDAGEGSVPAGGGESTRGEEEVAGAVEGESLAVASGGVGGGGEVISVAGLGVAVDFGEGVGVVGGGGAATVDVLGLGSDGPKPGDVGPTGRKPFYTPKASS</sequence>
<accession>A0A0E0PRL7</accession>
<protein>
    <submittedName>
        <fullName evidence="2">Uncharacterized protein</fullName>
    </submittedName>
</protein>
<proteinExistence type="predicted"/>
<dbReference type="AlphaFoldDB" id="A0A0E0PRL7"/>
<feature type="region of interest" description="Disordered" evidence="1">
    <location>
        <begin position="1"/>
        <end position="40"/>
    </location>
</feature>